<evidence type="ECO:0000313" key="1">
    <source>
        <dbReference type="EMBL" id="SAM65357.1"/>
    </source>
</evidence>
<proteinExistence type="predicted"/>
<sequence>MTEKIYPTKSYLDPAKRAALLRESGMDTVCAAESQTAREAGDIETAWDWLACARLPTGSLKSLKRWYGADFIRARGFDTSNADADLGPGWLDAPNG</sequence>
<protein>
    <submittedName>
        <fullName evidence="1">Uncharacterized protein</fullName>
    </submittedName>
</protein>
<dbReference type="EMBL" id="FKLO01000049">
    <property type="protein sequence ID" value="SAM65357.1"/>
    <property type="molecule type" value="Genomic_DNA"/>
</dbReference>
<organism evidence="1 2">
    <name type="scientific">Cardiobacterium hominis</name>
    <dbReference type="NCBI Taxonomy" id="2718"/>
    <lineage>
        <taxon>Bacteria</taxon>
        <taxon>Pseudomonadati</taxon>
        <taxon>Pseudomonadota</taxon>
        <taxon>Gammaproteobacteria</taxon>
        <taxon>Cardiobacteriales</taxon>
        <taxon>Cardiobacteriaceae</taxon>
        <taxon>Cardiobacterium</taxon>
    </lineage>
</organism>
<gene>
    <name evidence="1" type="ORF">CHUV0807_1342</name>
</gene>
<reference evidence="2" key="1">
    <citation type="submission" date="2016-04" db="EMBL/GenBank/DDBJ databases">
        <authorList>
            <person name="Tagini F."/>
        </authorList>
    </citation>
    <scope>NUCLEOTIDE SEQUENCE [LARGE SCALE GENOMIC DNA]</scope>
    <source>
        <strain evidence="2">CHUV0807</strain>
    </source>
</reference>
<dbReference type="AlphaFoldDB" id="A0A1C3H4N9"/>
<evidence type="ECO:0000313" key="2">
    <source>
        <dbReference type="Proteomes" id="UP000190837"/>
    </source>
</evidence>
<dbReference type="RefSeq" id="WP_040356069.1">
    <property type="nucleotide sequence ID" value="NZ_CALFOW010000121.1"/>
</dbReference>
<dbReference type="GeneID" id="84790695"/>
<name>A0A1C3H4N9_9GAMM</name>
<accession>A0A1C3H4N9</accession>
<dbReference type="Proteomes" id="UP000190837">
    <property type="component" value="Unassembled WGS sequence"/>
</dbReference>